<keyword evidence="5" id="KW-0547">Nucleotide-binding</keyword>
<dbReference type="RefSeq" id="WP_158033401.1">
    <property type="nucleotide sequence ID" value="NZ_ML708614.1"/>
</dbReference>
<evidence type="ECO:0000259" key="11">
    <source>
        <dbReference type="PROSITE" id="PS50893"/>
    </source>
</evidence>
<accession>A0A5J5KZG6</accession>
<proteinExistence type="predicted"/>
<feature type="transmembrane region" description="Helical" evidence="10">
    <location>
        <begin position="157"/>
        <end position="180"/>
    </location>
</feature>
<evidence type="ECO:0000256" key="6">
    <source>
        <dbReference type="ARBA" id="ARBA00022840"/>
    </source>
</evidence>
<dbReference type="SUPFAM" id="SSF52540">
    <property type="entry name" value="P-loop containing nucleoside triphosphate hydrolases"/>
    <property type="match status" value="1"/>
</dbReference>
<feature type="compositionally biased region" description="Polar residues" evidence="9">
    <location>
        <begin position="589"/>
        <end position="599"/>
    </location>
</feature>
<feature type="transmembrane region" description="Helical" evidence="10">
    <location>
        <begin position="54"/>
        <end position="78"/>
    </location>
</feature>
<dbReference type="GO" id="GO:0015421">
    <property type="term" value="F:ABC-type oligopeptide transporter activity"/>
    <property type="evidence" value="ECO:0007669"/>
    <property type="project" value="TreeGrafter"/>
</dbReference>
<evidence type="ECO:0000256" key="9">
    <source>
        <dbReference type="SAM" id="MobiDB-lite"/>
    </source>
</evidence>
<keyword evidence="2" id="KW-0813">Transport</keyword>
<dbReference type="PROSITE" id="PS50893">
    <property type="entry name" value="ABC_TRANSPORTER_2"/>
    <property type="match status" value="1"/>
</dbReference>
<comment type="caution">
    <text evidence="13">The sequence shown here is derived from an EMBL/GenBank/DDBJ whole genome shotgun (WGS) entry which is preliminary data.</text>
</comment>
<evidence type="ECO:0000256" key="8">
    <source>
        <dbReference type="ARBA" id="ARBA00023136"/>
    </source>
</evidence>
<keyword evidence="8 10" id="KW-0472">Membrane</keyword>
<dbReference type="InterPro" id="IPR017871">
    <property type="entry name" value="ABC_transporter-like_CS"/>
</dbReference>
<dbReference type="GO" id="GO:0005524">
    <property type="term" value="F:ATP binding"/>
    <property type="evidence" value="ECO:0007669"/>
    <property type="project" value="UniProtKB-KW"/>
</dbReference>
<evidence type="ECO:0000313" key="14">
    <source>
        <dbReference type="Proteomes" id="UP000325957"/>
    </source>
</evidence>
<reference evidence="13 14" key="1">
    <citation type="submission" date="2019-05" db="EMBL/GenBank/DDBJ databases">
        <title>Kocuria coralli sp. nov., a novel actinobacterium isolated from coral reef seawater.</title>
        <authorList>
            <person name="Li J."/>
        </authorList>
    </citation>
    <scope>NUCLEOTIDE SEQUENCE [LARGE SCALE GENOMIC DNA]</scope>
    <source>
        <strain evidence="13 14">SCSIO 13007</strain>
    </source>
</reference>
<dbReference type="Pfam" id="PF00664">
    <property type="entry name" value="ABC_membrane"/>
    <property type="match status" value="1"/>
</dbReference>
<dbReference type="GO" id="GO:0016887">
    <property type="term" value="F:ATP hydrolysis activity"/>
    <property type="evidence" value="ECO:0007669"/>
    <property type="project" value="InterPro"/>
</dbReference>
<dbReference type="PROSITE" id="PS00211">
    <property type="entry name" value="ABC_TRANSPORTER_1"/>
    <property type="match status" value="1"/>
</dbReference>
<feature type="transmembrane region" description="Helical" evidence="10">
    <location>
        <begin position="127"/>
        <end position="151"/>
    </location>
</feature>
<keyword evidence="6 13" id="KW-0067">ATP-binding</keyword>
<dbReference type="Pfam" id="PF00005">
    <property type="entry name" value="ABC_tran"/>
    <property type="match status" value="1"/>
</dbReference>
<dbReference type="SMART" id="SM00382">
    <property type="entry name" value="AAA"/>
    <property type="match status" value="1"/>
</dbReference>
<feature type="domain" description="ABC transporter" evidence="11">
    <location>
        <begin position="334"/>
        <end position="569"/>
    </location>
</feature>
<comment type="subcellular location">
    <subcellularLocation>
        <location evidence="1">Cell membrane</location>
        <topology evidence="1">Multi-pass membrane protein</topology>
    </subcellularLocation>
</comment>
<evidence type="ECO:0000259" key="12">
    <source>
        <dbReference type="PROSITE" id="PS50929"/>
    </source>
</evidence>
<dbReference type="PROSITE" id="PS50929">
    <property type="entry name" value="ABC_TM1F"/>
    <property type="match status" value="1"/>
</dbReference>
<keyword evidence="3" id="KW-1003">Cell membrane</keyword>
<evidence type="ECO:0000256" key="4">
    <source>
        <dbReference type="ARBA" id="ARBA00022692"/>
    </source>
</evidence>
<evidence type="ECO:0000256" key="10">
    <source>
        <dbReference type="SAM" id="Phobius"/>
    </source>
</evidence>
<gene>
    <name evidence="13" type="ORF">FCK90_06065</name>
</gene>
<dbReference type="InterPro" id="IPR003593">
    <property type="entry name" value="AAA+_ATPase"/>
</dbReference>
<dbReference type="FunFam" id="3.40.50.300:FF:000854">
    <property type="entry name" value="Multidrug ABC transporter ATP-binding protein"/>
    <property type="match status" value="1"/>
</dbReference>
<feature type="domain" description="ABC transmembrane type-1" evidence="12">
    <location>
        <begin position="18"/>
        <end position="300"/>
    </location>
</feature>
<dbReference type="OrthoDB" id="9806127at2"/>
<evidence type="ECO:0000256" key="7">
    <source>
        <dbReference type="ARBA" id="ARBA00022989"/>
    </source>
</evidence>
<dbReference type="InterPro" id="IPR036640">
    <property type="entry name" value="ABC1_TM_sf"/>
</dbReference>
<dbReference type="InterPro" id="IPR003439">
    <property type="entry name" value="ABC_transporter-like_ATP-bd"/>
</dbReference>
<dbReference type="EMBL" id="SZWF01000005">
    <property type="protein sequence ID" value="KAA9394730.1"/>
    <property type="molecule type" value="Genomic_DNA"/>
</dbReference>
<evidence type="ECO:0000256" key="3">
    <source>
        <dbReference type="ARBA" id="ARBA00022475"/>
    </source>
</evidence>
<feature type="transmembrane region" description="Helical" evidence="10">
    <location>
        <begin position="237"/>
        <end position="260"/>
    </location>
</feature>
<evidence type="ECO:0000256" key="2">
    <source>
        <dbReference type="ARBA" id="ARBA00022448"/>
    </source>
</evidence>
<sequence>MLLRLIRTYTGRYLPWVVAVVALQLVASLAILVLPALNARIIDQGIARGNTEVIATTGMLMLGVTLLQAMAAISAVYCGARAAMGTGRDLRRAVQRSVAGFSDLEVEKFGAPSLITRGTNDVQQVQMLVLMGLNLMVAAPLMSVGGIIMAVREDPGLSWLLWVSVPLLAALIGVIVVRLMPMFRKMQARIDDINGVLREQVVGLRVVRAFVREDYEKKRFATSNDALAGISLRIGELFVLMFPLIMMILHLATAAVVWFGAQRIEAGQLEVGGMTAFIQYLLQILMAVMMGVFMLMMAPRAIVSAERIGEVLKTRTTLHEPTAPVTPEHARGVVEFRDLSYRYPGAEKPVLAGIDFTASPGTTTAIIGSTGSGKSTLLNLVPRLYDPTGGQVLLDGVALTDLEREQIVSRVAAVPQKPYLFSGTVASNLRFGNPEATDDELWAALETAQAADFVRAMPEALESNISQGGTSVSGGQRQRLCIARALVAKPLVYLFDDSFSALDVATDARLRTALKPVTAEATMIIVAQRVSTVVDADQILVLEHGRIQARGTHHELLERSSTYREIVQSQLNPEDSPLEASSAHGTDRAGNTPSPEARS</sequence>
<feature type="transmembrane region" description="Helical" evidence="10">
    <location>
        <begin position="280"/>
        <end position="298"/>
    </location>
</feature>
<dbReference type="SUPFAM" id="SSF90123">
    <property type="entry name" value="ABC transporter transmembrane region"/>
    <property type="match status" value="1"/>
</dbReference>
<keyword evidence="14" id="KW-1185">Reference proteome</keyword>
<dbReference type="Proteomes" id="UP000325957">
    <property type="component" value="Unassembled WGS sequence"/>
</dbReference>
<evidence type="ECO:0000313" key="13">
    <source>
        <dbReference type="EMBL" id="KAA9394730.1"/>
    </source>
</evidence>
<keyword evidence="4 10" id="KW-0812">Transmembrane</keyword>
<dbReference type="GO" id="GO:0005886">
    <property type="term" value="C:plasma membrane"/>
    <property type="evidence" value="ECO:0007669"/>
    <property type="project" value="UniProtKB-SubCell"/>
</dbReference>
<keyword evidence="7 10" id="KW-1133">Transmembrane helix</keyword>
<dbReference type="AlphaFoldDB" id="A0A5J5KZG6"/>
<feature type="transmembrane region" description="Helical" evidence="10">
    <location>
        <begin position="12"/>
        <end position="34"/>
    </location>
</feature>
<dbReference type="InterPro" id="IPR011527">
    <property type="entry name" value="ABC1_TM_dom"/>
</dbReference>
<protein>
    <submittedName>
        <fullName evidence="13">ABC transporter ATP-binding protein</fullName>
    </submittedName>
</protein>
<dbReference type="InterPro" id="IPR039421">
    <property type="entry name" value="Type_1_exporter"/>
</dbReference>
<evidence type="ECO:0000256" key="5">
    <source>
        <dbReference type="ARBA" id="ARBA00022741"/>
    </source>
</evidence>
<dbReference type="Gene3D" id="1.20.1560.10">
    <property type="entry name" value="ABC transporter type 1, transmembrane domain"/>
    <property type="match status" value="1"/>
</dbReference>
<dbReference type="InterPro" id="IPR027417">
    <property type="entry name" value="P-loop_NTPase"/>
</dbReference>
<dbReference type="PANTHER" id="PTHR43394">
    <property type="entry name" value="ATP-DEPENDENT PERMEASE MDL1, MITOCHONDRIAL"/>
    <property type="match status" value="1"/>
</dbReference>
<dbReference type="PANTHER" id="PTHR43394:SF1">
    <property type="entry name" value="ATP-BINDING CASSETTE SUB-FAMILY B MEMBER 10, MITOCHONDRIAL"/>
    <property type="match status" value="1"/>
</dbReference>
<evidence type="ECO:0000256" key="1">
    <source>
        <dbReference type="ARBA" id="ARBA00004651"/>
    </source>
</evidence>
<dbReference type="Gene3D" id="3.40.50.300">
    <property type="entry name" value="P-loop containing nucleotide triphosphate hydrolases"/>
    <property type="match status" value="1"/>
</dbReference>
<organism evidence="13 14">
    <name type="scientific">Kocuria coralli</name>
    <dbReference type="NCBI Taxonomy" id="1461025"/>
    <lineage>
        <taxon>Bacteria</taxon>
        <taxon>Bacillati</taxon>
        <taxon>Actinomycetota</taxon>
        <taxon>Actinomycetes</taxon>
        <taxon>Micrococcales</taxon>
        <taxon>Micrococcaceae</taxon>
        <taxon>Kocuria</taxon>
    </lineage>
</organism>
<dbReference type="CDD" id="cd18548">
    <property type="entry name" value="ABC_6TM_Tm287_like"/>
    <property type="match status" value="1"/>
</dbReference>
<feature type="region of interest" description="Disordered" evidence="9">
    <location>
        <begin position="569"/>
        <end position="599"/>
    </location>
</feature>
<name>A0A5J5KZG6_9MICC</name>